<keyword evidence="2" id="KW-1185">Reference proteome</keyword>
<name>A0ABV3CIV1_9ACTN</name>
<gene>
    <name evidence="1" type="ORF">AB0A88_31905</name>
</gene>
<protein>
    <submittedName>
        <fullName evidence="1">Uncharacterized protein</fullName>
    </submittedName>
</protein>
<comment type="caution">
    <text evidence="1">The sequence shown here is derived from an EMBL/GenBank/DDBJ whole genome shotgun (WGS) entry which is preliminary data.</text>
</comment>
<evidence type="ECO:0000313" key="2">
    <source>
        <dbReference type="Proteomes" id="UP001551329"/>
    </source>
</evidence>
<proteinExistence type="predicted"/>
<dbReference type="RefSeq" id="WP_358477259.1">
    <property type="nucleotide sequence ID" value="NZ_JBEZAE010000029.1"/>
</dbReference>
<dbReference type="EMBL" id="JBEZAE010000029">
    <property type="protein sequence ID" value="MEU7074707.1"/>
    <property type="molecule type" value="Genomic_DNA"/>
</dbReference>
<organism evidence="1 2">
    <name type="scientific">Streptomyces narbonensis</name>
    <dbReference type="NCBI Taxonomy" id="67333"/>
    <lineage>
        <taxon>Bacteria</taxon>
        <taxon>Bacillati</taxon>
        <taxon>Actinomycetota</taxon>
        <taxon>Actinomycetes</taxon>
        <taxon>Kitasatosporales</taxon>
        <taxon>Streptomycetaceae</taxon>
        <taxon>Streptomyces</taxon>
    </lineage>
</organism>
<dbReference type="Proteomes" id="UP001551329">
    <property type="component" value="Unassembled WGS sequence"/>
</dbReference>
<accession>A0ABV3CIV1</accession>
<reference evidence="1 2" key="1">
    <citation type="submission" date="2024-06" db="EMBL/GenBank/DDBJ databases">
        <title>The Natural Products Discovery Center: Release of the First 8490 Sequenced Strains for Exploring Actinobacteria Biosynthetic Diversity.</title>
        <authorList>
            <person name="Kalkreuter E."/>
            <person name="Kautsar S.A."/>
            <person name="Yang D."/>
            <person name="Bader C.D."/>
            <person name="Teijaro C.N."/>
            <person name="Fluegel L."/>
            <person name="Davis C.M."/>
            <person name="Simpson J.R."/>
            <person name="Lauterbach L."/>
            <person name="Steele A.D."/>
            <person name="Gui C."/>
            <person name="Meng S."/>
            <person name="Li G."/>
            <person name="Viehrig K."/>
            <person name="Ye F."/>
            <person name="Su P."/>
            <person name="Kiefer A.F."/>
            <person name="Nichols A."/>
            <person name="Cepeda A.J."/>
            <person name="Yan W."/>
            <person name="Fan B."/>
            <person name="Jiang Y."/>
            <person name="Adhikari A."/>
            <person name="Zheng C.-J."/>
            <person name="Schuster L."/>
            <person name="Cowan T.M."/>
            <person name="Smanski M.J."/>
            <person name="Chevrette M.G."/>
            <person name="De Carvalho L.P.S."/>
            <person name="Shen B."/>
        </authorList>
    </citation>
    <scope>NUCLEOTIDE SEQUENCE [LARGE SCALE GENOMIC DNA]</scope>
    <source>
        <strain evidence="1 2">NPDC045974</strain>
    </source>
</reference>
<sequence length="98" mass="11025">MTQPEPEHFSGPAVRALLEGKNAELTRMHYDVQIGNLQGSRIVDVRRVLDRWAPEPGTSLHELWTQVKEATENYSDDIARIVAASYQPIDGIDAQEQP</sequence>
<evidence type="ECO:0000313" key="1">
    <source>
        <dbReference type="EMBL" id="MEU7074707.1"/>
    </source>
</evidence>